<evidence type="ECO:0000313" key="1">
    <source>
        <dbReference type="EMBL" id="USR91224.1"/>
    </source>
</evidence>
<evidence type="ECO:0000313" key="2">
    <source>
        <dbReference type="Proteomes" id="UP001056708"/>
    </source>
</evidence>
<keyword evidence="2" id="KW-1185">Reference proteome</keyword>
<dbReference type="Proteomes" id="UP001056708">
    <property type="component" value="Chromosome"/>
</dbReference>
<accession>A0ABY5ASL3</accession>
<proteinExistence type="predicted"/>
<organism evidence="1 2">
    <name type="scientific">Phormidium yuhuli AB48</name>
    <dbReference type="NCBI Taxonomy" id="2940671"/>
    <lineage>
        <taxon>Bacteria</taxon>
        <taxon>Bacillati</taxon>
        <taxon>Cyanobacteriota</taxon>
        <taxon>Cyanophyceae</taxon>
        <taxon>Oscillatoriophycideae</taxon>
        <taxon>Oscillatoriales</taxon>
        <taxon>Oscillatoriaceae</taxon>
        <taxon>Phormidium</taxon>
        <taxon>Phormidium yuhuli</taxon>
    </lineage>
</organism>
<gene>
    <name evidence="1" type="ORF">NEA10_00320</name>
</gene>
<dbReference type="EMBL" id="CP098611">
    <property type="protein sequence ID" value="USR91224.1"/>
    <property type="molecule type" value="Genomic_DNA"/>
</dbReference>
<name>A0ABY5ASL3_9CYAN</name>
<reference evidence="1" key="1">
    <citation type="submission" date="2022-06" db="EMBL/GenBank/DDBJ databases">
        <title>Genome sequence of Phormidium yuhuli AB48 isolated from an industrial photobioreactor environment.</title>
        <authorList>
            <person name="Qiu Y."/>
            <person name="Noonan A.J.C."/>
            <person name="Dofher K."/>
            <person name="Koch M."/>
            <person name="Kieft B."/>
            <person name="Lin X."/>
            <person name="Ziels R.M."/>
            <person name="Hallam S.J."/>
        </authorList>
    </citation>
    <scope>NUCLEOTIDE SEQUENCE</scope>
    <source>
        <strain evidence="1">AB48</strain>
    </source>
</reference>
<protein>
    <submittedName>
        <fullName evidence="1">Uncharacterized protein</fullName>
    </submittedName>
</protein>
<sequence length="122" mass="14094">MMGVGDRLRQFWRALTQEENDATREASSQVRLMQTTQQLNNLLQRHQLQPGIDYCISLQSRQVQVSLDSLRAQEVVRSHPELRLRFDELFACLGEIDGRAGYPCRLEKSAAYRASWKRASGR</sequence>
<dbReference type="RefSeq" id="WP_252663254.1">
    <property type="nucleotide sequence ID" value="NZ_CP098611.1"/>
</dbReference>